<comment type="caution">
    <text evidence="2">The sequence shown here is derived from an EMBL/GenBank/DDBJ whole genome shotgun (WGS) entry which is preliminary data.</text>
</comment>
<protein>
    <recommendedName>
        <fullName evidence="1">Putative restriction endonuclease domain-containing protein</fullName>
    </recommendedName>
</protein>
<feature type="domain" description="Putative restriction endonuclease" evidence="1">
    <location>
        <begin position="13"/>
        <end position="177"/>
    </location>
</feature>
<dbReference type="Proteomes" id="UP000271624">
    <property type="component" value="Unassembled WGS sequence"/>
</dbReference>
<dbReference type="InterPro" id="IPR011335">
    <property type="entry name" value="Restrct_endonuc-II-like"/>
</dbReference>
<dbReference type="RefSeq" id="WP_186538700.1">
    <property type="nucleotide sequence ID" value="NZ_RSCL01000010.1"/>
</dbReference>
<evidence type="ECO:0000313" key="2">
    <source>
        <dbReference type="EMBL" id="RUT04713.1"/>
    </source>
</evidence>
<dbReference type="EMBL" id="RSCL01000010">
    <property type="protein sequence ID" value="RUT04713.1"/>
    <property type="molecule type" value="Genomic_DNA"/>
</dbReference>
<accession>A0A3S1AML1</accession>
<organism evidence="2 3">
    <name type="scientific">Dulcicalothrix desertica PCC 7102</name>
    <dbReference type="NCBI Taxonomy" id="232991"/>
    <lineage>
        <taxon>Bacteria</taxon>
        <taxon>Bacillati</taxon>
        <taxon>Cyanobacteriota</taxon>
        <taxon>Cyanophyceae</taxon>
        <taxon>Nostocales</taxon>
        <taxon>Calotrichaceae</taxon>
        <taxon>Dulcicalothrix</taxon>
    </lineage>
</organism>
<dbReference type="InterPro" id="IPR008538">
    <property type="entry name" value="Uma2"/>
</dbReference>
<dbReference type="CDD" id="cd06260">
    <property type="entry name" value="DUF820-like"/>
    <property type="match status" value="1"/>
</dbReference>
<proteinExistence type="predicted"/>
<sequence>MIVQANKKEYYTLDEYLELEINSQERHEYIDGEIILMTGGTPNHNRIALNFSAALNLAVKQQSYETFVSDQKLWIPKKRINTYPDVMVVEGEIELQEGRRDTITNPLIIAEVLSESTRAYDKDQKFAAYRTIPCFKEYILIDQYSVHVEQYYKTNSKTWTFTEYDDLNQTLSLNSMPFQIMLADIYSKVKFE</sequence>
<reference evidence="2" key="1">
    <citation type="submission" date="2018-12" db="EMBL/GenBank/DDBJ databases">
        <authorList>
            <person name="Will S."/>
            <person name="Neumann-Schaal M."/>
            <person name="Henke P."/>
        </authorList>
    </citation>
    <scope>NUCLEOTIDE SEQUENCE</scope>
    <source>
        <strain evidence="2">PCC 7102</strain>
    </source>
</reference>
<dbReference type="Pfam" id="PF05685">
    <property type="entry name" value="Uma2"/>
    <property type="match status" value="1"/>
</dbReference>
<gene>
    <name evidence="2" type="ORF">DSM106972_042820</name>
</gene>
<dbReference type="PANTHER" id="PTHR36558">
    <property type="entry name" value="GLR1098 PROTEIN"/>
    <property type="match status" value="1"/>
</dbReference>
<reference evidence="2" key="2">
    <citation type="journal article" date="2019" name="Genome Biol. Evol.">
        <title>Day and night: Metabolic profiles and evolutionary relationships of six axenic non-marine cyanobacteria.</title>
        <authorList>
            <person name="Will S.E."/>
            <person name="Henke P."/>
            <person name="Boedeker C."/>
            <person name="Huang S."/>
            <person name="Brinkmann H."/>
            <person name="Rohde M."/>
            <person name="Jarek M."/>
            <person name="Friedl T."/>
            <person name="Seufert S."/>
            <person name="Schumacher M."/>
            <person name="Overmann J."/>
            <person name="Neumann-Schaal M."/>
            <person name="Petersen J."/>
        </authorList>
    </citation>
    <scope>NUCLEOTIDE SEQUENCE [LARGE SCALE GENOMIC DNA]</scope>
    <source>
        <strain evidence="2">PCC 7102</strain>
    </source>
</reference>
<name>A0A3S1AML1_9CYAN</name>
<evidence type="ECO:0000259" key="1">
    <source>
        <dbReference type="Pfam" id="PF05685"/>
    </source>
</evidence>
<keyword evidence="3" id="KW-1185">Reference proteome</keyword>
<dbReference type="InterPro" id="IPR012296">
    <property type="entry name" value="Nuclease_put_TT1808"/>
</dbReference>
<evidence type="ECO:0000313" key="3">
    <source>
        <dbReference type="Proteomes" id="UP000271624"/>
    </source>
</evidence>
<dbReference type="PANTHER" id="PTHR36558:SF1">
    <property type="entry name" value="RESTRICTION ENDONUCLEASE DOMAIN-CONTAINING PROTEIN-RELATED"/>
    <property type="match status" value="1"/>
</dbReference>
<dbReference type="Gene3D" id="3.90.1570.10">
    <property type="entry name" value="tt1808, chain A"/>
    <property type="match status" value="1"/>
</dbReference>
<dbReference type="AlphaFoldDB" id="A0A3S1AML1"/>
<dbReference type="SUPFAM" id="SSF52980">
    <property type="entry name" value="Restriction endonuclease-like"/>
    <property type="match status" value="1"/>
</dbReference>